<dbReference type="AlphaFoldDB" id="A0A3N0USS3"/>
<proteinExistence type="predicted"/>
<dbReference type="Proteomes" id="UP000275137">
    <property type="component" value="Unassembled WGS sequence"/>
</dbReference>
<gene>
    <name evidence="1" type="ORF">ED236_12300</name>
</gene>
<evidence type="ECO:0000313" key="1">
    <source>
        <dbReference type="EMBL" id="ROH83493.1"/>
    </source>
</evidence>
<accession>A0A3N0USS3</accession>
<dbReference type="EMBL" id="RJVP01000017">
    <property type="protein sequence ID" value="ROH83493.1"/>
    <property type="molecule type" value="Genomic_DNA"/>
</dbReference>
<organism evidence="1 2">
    <name type="scientific">Pseudomethylobacillus aquaticus</name>
    <dbReference type="NCBI Taxonomy" id="2676064"/>
    <lineage>
        <taxon>Bacteria</taxon>
        <taxon>Pseudomonadati</taxon>
        <taxon>Pseudomonadota</taxon>
        <taxon>Betaproteobacteria</taxon>
        <taxon>Nitrosomonadales</taxon>
        <taxon>Methylophilaceae</taxon>
        <taxon>Pseudomethylobacillus</taxon>
    </lineage>
</organism>
<name>A0A3N0USS3_9PROT</name>
<feature type="non-terminal residue" evidence="1">
    <location>
        <position position="694"/>
    </location>
</feature>
<protein>
    <recommendedName>
        <fullName evidence="3">RHS repeat protein</fullName>
    </recommendedName>
</protein>
<reference evidence="1 2" key="1">
    <citation type="submission" date="2018-10" db="EMBL/GenBank/DDBJ databases">
        <authorList>
            <person name="Chen W.-M."/>
        </authorList>
    </citation>
    <scope>NUCLEOTIDE SEQUENCE [LARGE SCALE GENOMIC DNA]</scope>
    <source>
        <strain evidence="1 2">H-5</strain>
    </source>
</reference>
<dbReference type="RefSeq" id="WP_148042308.1">
    <property type="nucleotide sequence ID" value="NZ_RJVP01000017.1"/>
</dbReference>
<sequence length="694" mass="75557">LDMRTMTLAEVINQRALDVQNEVTQQTQYTFSVYDARQQLIQTIQPPMESMTAEINMEAVLDAGLVTASYGEITWNMQLVYEHSHEYGAWYFFTVTTINIPESTFPGNASYRVKFLYDIDNYVDRSHEYVQKGPSEYGSAGTIVNKVPMGMDHEDNIYKFSYEIYLRTDEGELLVATGGRDATPENPLTGGAVYPPPSSSPWEWNFVTSKVMNSSGSGAIDDALYFTNQPYVPGNSTNSTSRLLLSYRPVGSTAGYTTVLVPPALIRGGMYAFDWTTIPAGHYEYRYIALNHLGTILNQQSGRFNTTNPAAPTTSPQALITTGNAGYVSVIGVGESSVSAGLHLIDQGSHAKSVLMRYRVKGSSGAWTTLPASSFVAGTASSGFGVGSFSLPTSAMGVFANNTQYEVEFDVHDANNKLIRTSAGTLSRNAAGHVNMGELLAYPKLTFLQPIHAKYLDVRYRVAGSTGAYSDAIRLTPTSTNSGRFDWAPNALIPNLANRYDYEFDLQALDAANQLVNQTQATVQLGSTVTVLSTSDSSTAGFGSGIISSDALSSLTILRRQRYNAFGEVVQEIDGRGNVTDFAYNTAGNLVLKRDPKVNITLVNGFVQAASEATRPETAYHYDLAGRLIGVRDANGNLNTQAWITGARPESGTESADMVSLERHADGGIRTAKFDIFGDKRMEVDEASRRTDYT</sequence>
<evidence type="ECO:0000313" key="2">
    <source>
        <dbReference type="Proteomes" id="UP000275137"/>
    </source>
</evidence>
<dbReference type="InterPro" id="IPR006530">
    <property type="entry name" value="YD"/>
</dbReference>
<keyword evidence="2" id="KW-1185">Reference proteome</keyword>
<feature type="non-terminal residue" evidence="1">
    <location>
        <position position="1"/>
    </location>
</feature>
<comment type="caution">
    <text evidence="1">The sequence shown here is derived from an EMBL/GenBank/DDBJ whole genome shotgun (WGS) entry which is preliminary data.</text>
</comment>
<evidence type="ECO:0008006" key="3">
    <source>
        <dbReference type="Google" id="ProtNLM"/>
    </source>
</evidence>
<dbReference type="NCBIfam" id="TIGR01643">
    <property type="entry name" value="YD_repeat_2x"/>
    <property type="match status" value="1"/>
</dbReference>
<dbReference type="Gene3D" id="2.180.10.10">
    <property type="entry name" value="RHS repeat-associated core"/>
    <property type="match status" value="1"/>
</dbReference>